<gene>
    <name evidence="2" type="ORF">ACFQGB_04445</name>
</gene>
<evidence type="ECO:0008006" key="4">
    <source>
        <dbReference type="Google" id="ProtNLM"/>
    </source>
</evidence>
<dbReference type="EMBL" id="JBHSXN010000001">
    <property type="protein sequence ID" value="MFC6952105.1"/>
    <property type="molecule type" value="Genomic_DNA"/>
</dbReference>
<dbReference type="Proteomes" id="UP001596395">
    <property type="component" value="Unassembled WGS sequence"/>
</dbReference>
<dbReference type="RefSeq" id="WP_336349097.1">
    <property type="nucleotide sequence ID" value="NZ_JAZAQL010000001.1"/>
</dbReference>
<keyword evidence="1" id="KW-0812">Transmembrane</keyword>
<evidence type="ECO:0000313" key="2">
    <source>
        <dbReference type="EMBL" id="MFC6952105.1"/>
    </source>
</evidence>
<feature type="transmembrane region" description="Helical" evidence="1">
    <location>
        <begin position="82"/>
        <end position="100"/>
    </location>
</feature>
<evidence type="ECO:0000313" key="3">
    <source>
        <dbReference type="Proteomes" id="UP001596395"/>
    </source>
</evidence>
<keyword evidence="1" id="KW-0472">Membrane</keyword>
<dbReference type="AlphaFoldDB" id="A0ABD5V964"/>
<accession>A0ABD5V964</accession>
<sequence length="156" mass="16275">MQFGSDAAPVPPVDRALGAALTFFVTAGVGSFGAAFVDPTLPAAAGPAGVARGAIAGVLGTLLLVLGDGYAYLRVAVEGRRWTIELAVVAVAVLAASALVDLVPTLTIVWVALGAAVVYYGTVHVGERVAEARDWYDRDAYAWRRRPRPTADSDHR</sequence>
<feature type="transmembrane region" description="Helical" evidence="1">
    <location>
        <begin position="49"/>
        <end position="70"/>
    </location>
</feature>
<proteinExistence type="predicted"/>
<name>A0ABD5V964_9EURY</name>
<protein>
    <recommendedName>
        <fullName evidence="4">SPW repeat-containing protein</fullName>
    </recommendedName>
</protein>
<comment type="caution">
    <text evidence="2">The sequence shown here is derived from an EMBL/GenBank/DDBJ whole genome shotgun (WGS) entry which is preliminary data.</text>
</comment>
<feature type="transmembrane region" description="Helical" evidence="1">
    <location>
        <begin position="16"/>
        <end position="37"/>
    </location>
</feature>
<organism evidence="2 3">
    <name type="scientific">Halorubellus litoreus</name>
    <dbReference type="NCBI Taxonomy" id="755308"/>
    <lineage>
        <taxon>Archaea</taxon>
        <taxon>Methanobacteriati</taxon>
        <taxon>Methanobacteriota</taxon>
        <taxon>Stenosarchaea group</taxon>
        <taxon>Halobacteria</taxon>
        <taxon>Halobacteriales</taxon>
        <taxon>Halorubellaceae</taxon>
        <taxon>Halorubellus</taxon>
    </lineage>
</organism>
<keyword evidence="3" id="KW-1185">Reference proteome</keyword>
<keyword evidence="1" id="KW-1133">Transmembrane helix</keyword>
<evidence type="ECO:0000256" key="1">
    <source>
        <dbReference type="SAM" id="Phobius"/>
    </source>
</evidence>
<reference evidence="2 3" key="1">
    <citation type="journal article" date="2019" name="Int. J. Syst. Evol. Microbiol.">
        <title>The Global Catalogue of Microorganisms (GCM) 10K type strain sequencing project: providing services to taxonomists for standard genome sequencing and annotation.</title>
        <authorList>
            <consortium name="The Broad Institute Genomics Platform"/>
            <consortium name="The Broad Institute Genome Sequencing Center for Infectious Disease"/>
            <person name="Wu L."/>
            <person name="Ma J."/>
        </authorList>
    </citation>
    <scope>NUCLEOTIDE SEQUENCE [LARGE SCALE GENOMIC DNA]</scope>
    <source>
        <strain evidence="2 3">GX26</strain>
    </source>
</reference>